<proteinExistence type="predicted"/>
<feature type="region of interest" description="Disordered" evidence="1">
    <location>
        <begin position="512"/>
        <end position="531"/>
    </location>
</feature>
<dbReference type="PANTHER" id="PTHR36168">
    <property type="entry name" value="CHROMOSOME 1, WHOLE GENOME SHOTGUN SEQUENCE"/>
    <property type="match status" value="1"/>
</dbReference>
<evidence type="ECO:0000313" key="4">
    <source>
        <dbReference type="EMBL" id="ODQ58400.1"/>
    </source>
</evidence>
<dbReference type="AlphaFoldDB" id="A0A1E3NZI1"/>
<dbReference type="Gene3D" id="3.40.50.300">
    <property type="entry name" value="P-loop containing nucleotide triphosphate hydrolases"/>
    <property type="match status" value="1"/>
</dbReference>
<reference evidence="4 5" key="1">
    <citation type="journal article" date="2016" name="Proc. Natl. Acad. Sci. U.S.A.">
        <title>Comparative genomics of biotechnologically important yeasts.</title>
        <authorList>
            <person name="Riley R."/>
            <person name="Haridas S."/>
            <person name="Wolfe K.H."/>
            <person name="Lopes M.R."/>
            <person name="Hittinger C.T."/>
            <person name="Goeker M."/>
            <person name="Salamov A.A."/>
            <person name="Wisecaver J.H."/>
            <person name="Long T.M."/>
            <person name="Calvey C.H."/>
            <person name="Aerts A.L."/>
            <person name="Barry K.W."/>
            <person name="Choi C."/>
            <person name="Clum A."/>
            <person name="Coughlan A.Y."/>
            <person name="Deshpande S."/>
            <person name="Douglass A.P."/>
            <person name="Hanson S.J."/>
            <person name="Klenk H.-P."/>
            <person name="LaButti K.M."/>
            <person name="Lapidus A."/>
            <person name="Lindquist E.A."/>
            <person name="Lipzen A.M."/>
            <person name="Meier-Kolthoff J.P."/>
            <person name="Ohm R.A."/>
            <person name="Otillar R.P."/>
            <person name="Pangilinan J.L."/>
            <person name="Peng Y."/>
            <person name="Rokas A."/>
            <person name="Rosa C.A."/>
            <person name="Scheuner C."/>
            <person name="Sibirny A.A."/>
            <person name="Slot J.C."/>
            <person name="Stielow J.B."/>
            <person name="Sun H."/>
            <person name="Kurtzman C.P."/>
            <person name="Blackwell M."/>
            <person name="Grigoriev I.V."/>
            <person name="Jeffries T.W."/>
        </authorList>
    </citation>
    <scope>NUCLEOTIDE SEQUENCE [LARGE SCALE GENOMIC DNA]</scope>
    <source>
        <strain evidence="5">ATCC 58044 / CBS 1984 / NCYC 433 / NRRL Y-366-8</strain>
    </source>
</reference>
<gene>
    <name evidence="4" type="ORF">WICANDRAFT_101621</name>
</gene>
<name>A0A1E3NZI1_WICAA</name>
<dbReference type="Pfam" id="PF01637">
    <property type="entry name" value="ATPase_2"/>
    <property type="match status" value="1"/>
</dbReference>
<dbReference type="InterPro" id="IPR011579">
    <property type="entry name" value="ATPase_dom"/>
</dbReference>
<organism evidence="4 5">
    <name type="scientific">Wickerhamomyces anomalus (strain ATCC 58044 / CBS 1984 / NCYC 433 / NRRL Y-366-8)</name>
    <name type="common">Yeast</name>
    <name type="synonym">Hansenula anomala</name>
    <dbReference type="NCBI Taxonomy" id="683960"/>
    <lineage>
        <taxon>Eukaryota</taxon>
        <taxon>Fungi</taxon>
        <taxon>Dikarya</taxon>
        <taxon>Ascomycota</taxon>
        <taxon>Saccharomycotina</taxon>
        <taxon>Saccharomycetes</taxon>
        <taxon>Phaffomycetales</taxon>
        <taxon>Wickerhamomycetaceae</taxon>
        <taxon>Wickerhamomyces</taxon>
    </lineage>
</organism>
<dbReference type="InterPro" id="IPR056808">
    <property type="entry name" value="HTH_AAA"/>
</dbReference>
<evidence type="ECO:0000259" key="2">
    <source>
        <dbReference type="Pfam" id="PF01637"/>
    </source>
</evidence>
<feature type="domain" description="AAA protein C-terminal winged helix" evidence="3">
    <location>
        <begin position="356"/>
        <end position="476"/>
    </location>
</feature>
<dbReference type="STRING" id="683960.A0A1E3NZI1"/>
<dbReference type="SUPFAM" id="SSF52540">
    <property type="entry name" value="P-loop containing nucleoside triphosphate hydrolases"/>
    <property type="match status" value="1"/>
</dbReference>
<sequence>MAQKTHILEELDNDELKKKDKDHDEYTGYEHDDKNKAWERFKSFLTKCGETSGITFASLLVLGLAGVSYHKFYNVHVIDKMSKAFEKGDAAFELTMHKRTTKIEGDWVERPEQKLLDDIIAGNLVGRYFLITGEKGCGKSSMILNAIKKVDSFNCTFIDAHSDPEIFRIRLGKALKFEYHEDYIGSLFSIRGPRDTTALLDIERAFNKLEEVAVRRVKKYGKPMVIIINNTHLIKDDEEGVKLVELLQQKAESLSGAGLVTMIFNSDDYWLYERLKKLGTRLEVINVRDFNRDQAIQALSVSRKRYFNENVDMTIANQVYELIGGRPQHLAEVSKQVDMIRASHKLIDREKTWFLNQCGLLGEDMDDDVNESGKFSTSAMLLMKTLVEMYHQDLAKHGPKEDHKLPELPLWRARQIMTRNDYIQAYDNLNIFTIDSSNSFVRADSVPMMRGFLEIESQPGFQALLDETLDRVGDIESLGRTREIVAKDLFLGAQYKLKKESDNEYSIRMKAVEENEEDEDDPIAIQPMTHKGEKSFWKNRLTVYKPEGNQNSENTSR</sequence>
<dbReference type="OrthoDB" id="511599at2759"/>
<dbReference type="Proteomes" id="UP000094112">
    <property type="component" value="Unassembled WGS sequence"/>
</dbReference>
<accession>A0A1E3NZI1</accession>
<dbReference type="PANTHER" id="PTHR36168:SF1">
    <property type="entry name" value="ORC1-LIKE AAA ATPASE DOMAIN-CONTAINING PROTEIN"/>
    <property type="match status" value="1"/>
</dbReference>
<dbReference type="Pfam" id="PF24913">
    <property type="entry name" value="WHD_AAA_fung"/>
    <property type="match status" value="1"/>
</dbReference>
<protein>
    <submittedName>
        <fullName evidence="4">Uncharacterized protein</fullName>
    </submittedName>
</protein>
<dbReference type="GeneID" id="30197573"/>
<feature type="domain" description="ATPase" evidence="2">
    <location>
        <begin position="129"/>
        <end position="333"/>
    </location>
</feature>
<dbReference type="InterPro" id="IPR027417">
    <property type="entry name" value="P-loop_NTPase"/>
</dbReference>
<evidence type="ECO:0000259" key="3">
    <source>
        <dbReference type="Pfam" id="PF24913"/>
    </source>
</evidence>
<evidence type="ECO:0000256" key="1">
    <source>
        <dbReference type="SAM" id="MobiDB-lite"/>
    </source>
</evidence>
<dbReference type="EMBL" id="KV454212">
    <property type="protein sequence ID" value="ODQ58400.1"/>
    <property type="molecule type" value="Genomic_DNA"/>
</dbReference>
<evidence type="ECO:0000313" key="5">
    <source>
        <dbReference type="Proteomes" id="UP000094112"/>
    </source>
</evidence>
<dbReference type="RefSeq" id="XP_019037607.1">
    <property type="nucleotide sequence ID" value="XM_019180327.1"/>
</dbReference>
<dbReference type="GO" id="GO:0005524">
    <property type="term" value="F:ATP binding"/>
    <property type="evidence" value="ECO:0007669"/>
    <property type="project" value="InterPro"/>
</dbReference>
<keyword evidence="5" id="KW-1185">Reference proteome</keyword>